<gene>
    <name evidence="9" type="ORF">SAMN05444391_1061</name>
</gene>
<dbReference type="OrthoDB" id="9794148at2"/>
<dbReference type="PANTHER" id="PTHR30435">
    <property type="entry name" value="FLAGELLAR PROTEIN"/>
    <property type="match status" value="1"/>
</dbReference>
<evidence type="ECO:0000256" key="5">
    <source>
        <dbReference type="ARBA" id="ARBA00025933"/>
    </source>
</evidence>
<proteinExistence type="inferred from homology"/>
<dbReference type="InterPro" id="IPR010930">
    <property type="entry name" value="Flg_bb/hook_C_dom"/>
</dbReference>
<comment type="subcellular location">
    <subcellularLocation>
        <location evidence="1 6">Bacterial flagellum basal body</location>
    </subcellularLocation>
</comment>
<evidence type="ECO:0000256" key="6">
    <source>
        <dbReference type="RuleBase" id="RU362062"/>
    </source>
</evidence>
<dbReference type="InterPro" id="IPR019776">
    <property type="entry name" value="Flagellar_basal_body_rod_CS"/>
</dbReference>
<dbReference type="PANTHER" id="PTHR30435:SF2">
    <property type="entry name" value="FLAGELLAR BASAL-BODY ROD PROTEIN FLGC"/>
    <property type="match status" value="1"/>
</dbReference>
<sequence>MVDLFRAFEVSASGMYAQRIRMNVIASNIANFESYLPGNRPFRKLEVVFEAQEDPYLLQKGYVPVKVVQIRESNQPLRLIYDPQNPRADQKGYVAMPDVEVVKEMVDMISAMRSYEANLNAFSTTKDIAQRTIELWK</sequence>
<dbReference type="GO" id="GO:0030694">
    <property type="term" value="C:bacterial-type flagellum basal body, rod"/>
    <property type="evidence" value="ECO:0007669"/>
    <property type="project" value="UniProtKB-UniRule"/>
</dbReference>
<keyword evidence="9" id="KW-0966">Cell projection</keyword>
<evidence type="ECO:0000256" key="1">
    <source>
        <dbReference type="ARBA" id="ARBA00004117"/>
    </source>
</evidence>
<dbReference type="Pfam" id="PF00460">
    <property type="entry name" value="Flg_bb_rod"/>
    <property type="match status" value="1"/>
</dbReference>
<evidence type="ECO:0000256" key="3">
    <source>
        <dbReference type="ARBA" id="ARBA00017941"/>
    </source>
</evidence>
<comment type="similarity">
    <text evidence="2">Belongs to the flagella basal body rod proteins family.</text>
</comment>
<evidence type="ECO:0000256" key="2">
    <source>
        <dbReference type="ARBA" id="ARBA00009677"/>
    </source>
</evidence>
<dbReference type="AlphaFoldDB" id="A0A1M6SKB1"/>
<dbReference type="InterPro" id="IPR006299">
    <property type="entry name" value="FlgC"/>
</dbReference>
<dbReference type="EMBL" id="LT670846">
    <property type="protein sequence ID" value="SHK45214.1"/>
    <property type="molecule type" value="Genomic_DNA"/>
</dbReference>
<dbReference type="STRING" id="381751.SAMN05444391_1061"/>
<evidence type="ECO:0000259" key="8">
    <source>
        <dbReference type="Pfam" id="PF06429"/>
    </source>
</evidence>
<comment type="subunit">
    <text evidence="5 6">The basal body constitutes a major portion of the flagellar organelle and consists of four rings (L,P,S, and M) mounted on a central rod. The rod consists of about 26 subunits of FlgG in the distal portion, and FlgB, FlgC and FlgF are thought to build up the proximal portion of the rod with about 6 subunits each.</text>
</comment>
<protein>
    <recommendedName>
        <fullName evidence="3 6">Flagellar basal-body rod protein FlgC</fullName>
    </recommendedName>
</protein>
<evidence type="ECO:0000256" key="4">
    <source>
        <dbReference type="ARBA" id="ARBA00023143"/>
    </source>
</evidence>
<organism evidence="9 10">
    <name type="scientific">Thermocrinis minervae</name>
    <dbReference type="NCBI Taxonomy" id="381751"/>
    <lineage>
        <taxon>Bacteria</taxon>
        <taxon>Pseudomonadati</taxon>
        <taxon>Aquificota</taxon>
        <taxon>Aquificia</taxon>
        <taxon>Aquificales</taxon>
        <taxon>Aquificaceae</taxon>
        <taxon>Thermocrinis</taxon>
    </lineage>
</organism>
<dbReference type="GO" id="GO:0071978">
    <property type="term" value="P:bacterial-type flagellum-dependent swarming motility"/>
    <property type="evidence" value="ECO:0007669"/>
    <property type="project" value="TreeGrafter"/>
</dbReference>
<reference evidence="9 10" key="1">
    <citation type="submission" date="2016-11" db="EMBL/GenBank/DDBJ databases">
        <authorList>
            <person name="Jaros S."/>
            <person name="Januszkiewicz K."/>
            <person name="Wedrychowicz H."/>
        </authorList>
    </citation>
    <scope>NUCLEOTIDE SEQUENCE [LARGE SCALE GENOMIC DNA]</scope>
    <source>
        <strain evidence="9 10">DSM 19557</strain>
    </source>
</reference>
<evidence type="ECO:0000259" key="7">
    <source>
        <dbReference type="Pfam" id="PF00460"/>
    </source>
</evidence>
<dbReference type="Proteomes" id="UP000189810">
    <property type="component" value="Chromosome I"/>
</dbReference>
<keyword evidence="9" id="KW-0282">Flagellum</keyword>
<evidence type="ECO:0000313" key="9">
    <source>
        <dbReference type="EMBL" id="SHK45214.1"/>
    </source>
</evidence>
<dbReference type="InterPro" id="IPR001444">
    <property type="entry name" value="Flag_bb_rod_N"/>
</dbReference>
<keyword evidence="10" id="KW-1185">Reference proteome</keyword>
<dbReference type="Pfam" id="PF06429">
    <property type="entry name" value="Flg_bbr_C"/>
    <property type="match status" value="1"/>
</dbReference>
<keyword evidence="4 6" id="KW-0975">Bacterial flagellum</keyword>
<dbReference type="NCBIfam" id="TIGR01395">
    <property type="entry name" value="FlgC"/>
    <property type="match status" value="1"/>
</dbReference>
<accession>A0A1M6SKB1</accession>
<feature type="domain" description="Flagellar basal body rod protein N-terminal" evidence="7">
    <location>
        <begin position="9"/>
        <end position="31"/>
    </location>
</feature>
<name>A0A1M6SKB1_9AQUI</name>
<dbReference type="PROSITE" id="PS00588">
    <property type="entry name" value="FLAGELLA_BB_ROD"/>
    <property type="match status" value="1"/>
</dbReference>
<keyword evidence="9" id="KW-0969">Cilium</keyword>
<feature type="domain" description="Flagellar basal-body/hook protein C-terminal" evidence="8">
    <location>
        <begin position="90"/>
        <end position="135"/>
    </location>
</feature>
<evidence type="ECO:0000313" key="10">
    <source>
        <dbReference type="Proteomes" id="UP000189810"/>
    </source>
</evidence>